<dbReference type="InterPro" id="IPR008979">
    <property type="entry name" value="Galactose-bd-like_sf"/>
</dbReference>
<dbReference type="Gene3D" id="1.10.287.950">
    <property type="entry name" value="Methyl-accepting chemotaxis protein"/>
    <property type="match status" value="1"/>
</dbReference>
<accession>V5WGH4</accession>
<dbReference type="EMBL" id="CP006939">
    <property type="protein sequence ID" value="AHC14888.1"/>
    <property type="molecule type" value="Genomic_DNA"/>
</dbReference>
<proteinExistence type="predicted"/>
<organism evidence="7 8">
    <name type="scientific">Salinispira pacifica</name>
    <dbReference type="NCBI Taxonomy" id="1307761"/>
    <lineage>
        <taxon>Bacteria</taxon>
        <taxon>Pseudomonadati</taxon>
        <taxon>Spirochaetota</taxon>
        <taxon>Spirochaetia</taxon>
        <taxon>Spirochaetales</taxon>
        <taxon>Spirochaetaceae</taxon>
        <taxon>Salinispira</taxon>
    </lineage>
</organism>
<evidence type="ECO:0000313" key="8">
    <source>
        <dbReference type="Proteomes" id="UP000018680"/>
    </source>
</evidence>
<feature type="chain" id="PRO_5004741924" description="Methyl-accepting transducer domain-containing protein" evidence="5">
    <location>
        <begin position="17"/>
        <end position="745"/>
    </location>
</feature>
<evidence type="ECO:0000259" key="6">
    <source>
        <dbReference type="PROSITE" id="PS50111"/>
    </source>
</evidence>
<dbReference type="SUPFAM" id="SSF49785">
    <property type="entry name" value="Galactose-binding domain-like"/>
    <property type="match status" value="1"/>
</dbReference>
<feature type="transmembrane region" description="Helical" evidence="4">
    <location>
        <begin position="245"/>
        <end position="270"/>
    </location>
</feature>
<feature type="transmembrane region" description="Helical" evidence="4">
    <location>
        <begin position="368"/>
        <end position="385"/>
    </location>
</feature>
<dbReference type="GO" id="GO:0016020">
    <property type="term" value="C:membrane"/>
    <property type="evidence" value="ECO:0007669"/>
    <property type="project" value="InterPro"/>
</dbReference>
<evidence type="ECO:0000256" key="4">
    <source>
        <dbReference type="SAM" id="Phobius"/>
    </source>
</evidence>
<keyword evidence="4" id="KW-1133">Transmembrane helix</keyword>
<dbReference type="eggNOG" id="COG3706">
    <property type="taxonomic scope" value="Bacteria"/>
</dbReference>
<evidence type="ECO:0000313" key="7">
    <source>
        <dbReference type="EMBL" id="AHC14888.1"/>
    </source>
</evidence>
<dbReference type="SMART" id="SM00283">
    <property type="entry name" value="MA"/>
    <property type="match status" value="1"/>
</dbReference>
<keyword evidence="4" id="KW-0812">Transmembrane</keyword>
<name>V5WGH4_9SPIO</name>
<dbReference type="PROSITE" id="PS50111">
    <property type="entry name" value="CHEMOTAXIS_TRANSDUC_2"/>
    <property type="match status" value="1"/>
</dbReference>
<dbReference type="eggNOG" id="COG0840">
    <property type="taxonomic scope" value="Bacteria"/>
</dbReference>
<feature type="transmembrane region" description="Helical" evidence="4">
    <location>
        <begin position="314"/>
        <end position="332"/>
    </location>
</feature>
<dbReference type="PANTHER" id="PTHR32089:SF112">
    <property type="entry name" value="LYSOZYME-LIKE PROTEIN-RELATED"/>
    <property type="match status" value="1"/>
</dbReference>
<feature type="region of interest" description="Disordered" evidence="3">
    <location>
        <begin position="664"/>
        <end position="694"/>
    </location>
</feature>
<feature type="transmembrane region" description="Helical" evidence="4">
    <location>
        <begin position="282"/>
        <end position="302"/>
    </location>
</feature>
<keyword evidence="4" id="KW-0472">Membrane</keyword>
<feature type="transmembrane region" description="Helical" evidence="4">
    <location>
        <begin position="217"/>
        <end position="239"/>
    </location>
</feature>
<dbReference type="GO" id="GO:0007165">
    <property type="term" value="P:signal transduction"/>
    <property type="evidence" value="ECO:0007669"/>
    <property type="project" value="UniProtKB-KW"/>
</dbReference>
<feature type="transmembrane region" description="Helical" evidence="4">
    <location>
        <begin position="191"/>
        <end position="210"/>
    </location>
</feature>
<feature type="compositionally biased region" description="Basic and acidic residues" evidence="3">
    <location>
        <begin position="673"/>
        <end position="688"/>
    </location>
</feature>
<dbReference type="InterPro" id="IPR004089">
    <property type="entry name" value="MCPsignal_dom"/>
</dbReference>
<dbReference type="PATRIC" id="fig|1307761.3.peg.1486"/>
<evidence type="ECO:0000256" key="3">
    <source>
        <dbReference type="SAM" id="MobiDB-lite"/>
    </source>
</evidence>
<dbReference type="InterPro" id="IPR011623">
    <property type="entry name" value="7TMR_DISM_rcpt_extracell_dom1"/>
</dbReference>
<dbReference type="STRING" id="1307761.L21SP2_1491"/>
<feature type="domain" description="Methyl-accepting transducer" evidence="6">
    <location>
        <begin position="461"/>
        <end position="704"/>
    </location>
</feature>
<evidence type="ECO:0000256" key="5">
    <source>
        <dbReference type="SAM" id="SignalP"/>
    </source>
</evidence>
<dbReference type="AlphaFoldDB" id="V5WGH4"/>
<keyword evidence="5" id="KW-0732">Signal</keyword>
<dbReference type="Proteomes" id="UP000018680">
    <property type="component" value="Chromosome"/>
</dbReference>
<evidence type="ECO:0000256" key="1">
    <source>
        <dbReference type="ARBA" id="ARBA00023224"/>
    </source>
</evidence>
<dbReference type="Pfam" id="PF07695">
    <property type="entry name" value="7TMR-DISM_7TM"/>
    <property type="match status" value="1"/>
</dbReference>
<feature type="transmembrane region" description="Helical" evidence="4">
    <location>
        <begin position="339"/>
        <end position="362"/>
    </location>
</feature>
<dbReference type="SUPFAM" id="SSF58104">
    <property type="entry name" value="Methyl-accepting chemotaxis protein (MCP) signaling domain"/>
    <property type="match status" value="1"/>
</dbReference>
<sequence>MLIPAMLFFSLLPLTAQTVEGGTVNLAGLSTQPDFEMPLDGEWKFAWEEQFSRVDQFGSSRISVPAPWEGRSAGGMDIPRHGFASYGVRVTLDPDAQQLGLKVDRPNNAFKLFLNGELAARRGIPGPDRASTVPRYDILLVPVPADHDGKLDIVFQVSNFHQNSSGLHGSMVLGDFATLEARWNQQRLVEALFAGIALAMAFYHLVLFLYQPGEKSVLFFFLFTITAALRILSTEHIYLQELLPWLSWGVTIKIEYLTFALIGIAMISFLKSIYPREVHRSFLLVMAALAGLYSLIILFTPARVFTRFITVQQLILAVQVLYIQYVAIAAIVRRREGAGFVLFSVLALLAAFINDILNALLILQTGSLLSGGLLLFFMTQSVFLAKKFTREKRESEKLSTGLRESTSRLETVFSEIARSGDTAAGASSQLDVSLREAEANLGGMETAISRVDGELDRQDSSLSNANRVNRRLQEFFQRLLTSFEEQSGEVRRSMTSVSGLIDQLDGLYGRFETLEESFRKLSDSNDRGLEHLEEMSEQVREISMRSERLMETNELISNISSQTNLLSMNAAIEAAHAGDSGRGFAVVAEEIRKLAEETAEQSRITGGELHSIKEGIETAVSGSASALKSFEEIRTSLNEFSGQLGEVRRIVHDQSAETGGIRENLEGMGRSSESLREDMSGLSDESRESSQSMEELAKVSEEVHDSIRGVFQRITALRSMLEEVKDAQGSTSAALLTLLDLTRGE</sequence>
<reference evidence="7 8" key="1">
    <citation type="journal article" date="2015" name="Stand. Genomic Sci.">
        <title>Complete genome sequence and description of Salinispira pacifica gen. nov., sp. nov., a novel spirochaete isolated form a hypersaline microbial mat.</title>
        <authorList>
            <person name="Ben Hania W."/>
            <person name="Joseph M."/>
            <person name="Schumann P."/>
            <person name="Bunk B."/>
            <person name="Fiebig A."/>
            <person name="Sproer C."/>
            <person name="Klenk H.P."/>
            <person name="Fardeau M.L."/>
            <person name="Spring S."/>
        </authorList>
    </citation>
    <scope>NUCLEOTIDE SEQUENCE [LARGE SCALE GENOMIC DNA]</scope>
    <source>
        <strain evidence="7 8">L21-RPul-D2</strain>
    </source>
</reference>
<feature type="signal peptide" evidence="5">
    <location>
        <begin position="1"/>
        <end position="16"/>
    </location>
</feature>
<evidence type="ECO:0000256" key="2">
    <source>
        <dbReference type="PROSITE-ProRule" id="PRU00284"/>
    </source>
</evidence>
<dbReference type="PANTHER" id="PTHR32089">
    <property type="entry name" value="METHYL-ACCEPTING CHEMOTAXIS PROTEIN MCPB"/>
    <property type="match status" value="1"/>
</dbReference>
<dbReference type="KEGG" id="slr:L21SP2_1491"/>
<protein>
    <recommendedName>
        <fullName evidence="6">Methyl-accepting transducer domain-containing protein</fullName>
    </recommendedName>
</protein>
<keyword evidence="1 2" id="KW-0807">Transducer</keyword>
<dbReference type="Gene3D" id="2.60.120.260">
    <property type="entry name" value="Galactose-binding domain-like"/>
    <property type="match status" value="1"/>
</dbReference>
<keyword evidence="8" id="KW-1185">Reference proteome</keyword>
<dbReference type="Pfam" id="PF00015">
    <property type="entry name" value="MCPsignal"/>
    <property type="match status" value="1"/>
</dbReference>
<gene>
    <name evidence="7" type="ORF">L21SP2_1491</name>
</gene>
<dbReference type="HOGENOM" id="CLU_020312_0_0_12"/>